<dbReference type="EMBL" id="CP001281">
    <property type="protein sequence ID" value="ACR01459.1"/>
    <property type="molecule type" value="Genomic_DNA"/>
</dbReference>
<feature type="signal peptide" evidence="1">
    <location>
        <begin position="1"/>
        <end position="28"/>
    </location>
</feature>
<protein>
    <submittedName>
        <fullName evidence="2">Uncharacterized protein</fullName>
    </submittedName>
</protein>
<dbReference type="RefSeq" id="WP_012585715.1">
    <property type="nucleotide sequence ID" value="NC_011662.2"/>
</dbReference>
<evidence type="ECO:0000313" key="3">
    <source>
        <dbReference type="Proteomes" id="UP000002186"/>
    </source>
</evidence>
<dbReference type="Proteomes" id="UP000002186">
    <property type="component" value="Chromosome"/>
</dbReference>
<dbReference type="AlphaFoldDB" id="C4KAN3"/>
<proteinExistence type="predicted"/>
<keyword evidence="3" id="KW-1185">Reference proteome</keyword>
<evidence type="ECO:0000256" key="1">
    <source>
        <dbReference type="SAM" id="SignalP"/>
    </source>
</evidence>
<keyword evidence="1" id="KW-0732">Signal</keyword>
<dbReference type="KEGG" id="tmz:Tmz1t_2860"/>
<feature type="chain" id="PRO_5002939748" evidence="1">
    <location>
        <begin position="29"/>
        <end position="137"/>
    </location>
</feature>
<evidence type="ECO:0000313" key="2">
    <source>
        <dbReference type="EMBL" id="ACR01459.1"/>
    </source>
</evidence>
<reference evidence="3" key="1">
    <citation type="submission" date="2009-05" db="EMBL/GenBank/DDBJ databases">
        <title>Complete sequence of chromosome of Thauera sp. MZ1T.</title>
        <authorList>
            <consortium name="US DOE Joint Genome Institute"/>
            <person name="Lucas S."/>
            <person name="Copeland A."/>
            <person name="Lapidus A."/>
            <person name="Glavina del Rio T."/>
            <person name="Dalin E."/>
            <person name="Tice H."/>
            <person name="Bruce D."/>
            <person name="Goodwin L."/>
            <person name="Pitluck S."/>
            <person name="Sims D."/>
            <person name="Brettin T."/>
            <person name="Detter J.C."/>
            <person name="Han C."/>
            <person name="Larimer F."/>
            <person name="Land M."/>
            <person name="Hauser L."/>
            <person name="Kyrpides N."/>
            <person name="Mikhailova N."/>
            <person name="Sayler G.S."/>
        </authorList>
    </citation>
    <scope>NUCLEOTIDE SEQUENCE [LARGE SCALE GENOMIC DNA]</scope>
    <source>
        <strain evidence="3">MZ1T</strain>
    </source>
</reference>
<dbReference type="STRING" id="85643.Tmz1t_2860"/>
<name>C4KAN3_THASP</name>
<dbReference type="HOGENOM" id="CLU_1864186_0_0_4"/>
<organism evidence="2 3">
    <name type="scientific">Thauera aminoaromatica</name>
    <dbReference type="NCBI Taxonomy" id="164330"/>
    <lineage>
        <taxon>Bacteria</taxon>
        <taxon>Pseudomonadati</taxon>
        <taxon>Pseudomonadota</taxon>
        <taxon>Betaproteobacteria</taxon>
        <taxon>Rhodocyclales</taxon>
        <taxon>Zoogloeaceae</taxon>
        <taxon>Thauera</taxon>
    </lineage>
</organism>
<reference evidence="2 3" key="2">
    <citation type="journal article" date="2012" name="Stand. Genomic Sci.">
        <title>Complete genome sequence of Thauera aminoaromatica strain MZ1T.</title>
        <authorList>
            <person name="Jiang K."/>
            <person name="Sanseverino J."/>
            <person name="Chauhan A."/>
            <person name="Lucas S."/>
            <person name="Copeland A."/>
            <person name="Lapidus A."/>
            <person name="Del Rio T.G."/>
            <person name="Dalin E."/>
            <person name="Tice H."/>
            <person name="Bruce D."/>
            <person name="Goodwin L."/>
            <person name="Pitluck S."/>
            <person name="Sims D."/>
            <person name="Brettin T."/>
            <person name="Detter J.C."/>
            <person name="Han C."/>
            <person name="Chang Y.J."/>
            <person name="Larimer F."/>
            <person name="Land M."/>
            <person name="Hauser L."/>
            <person name="Kyrpides N.C."/>
            <person name="Mikhailova N."/>
            <person name="Moser S."/>
            <person name="Jegier P."/>
            <person name="Close D."/>
            <person name="Debruyn J.M."/>
            <person name="Wang Y."/>
            <person name="Layton A.C."/>
            <person name="Allen M.S."/>
            <person name="Sayler G.S."/>
        </authorList>
    </citation>
    <scope>NUCLEOTIDE SEQUENCE [LARGE SCALE GENOMIC DNA]</scope>
    <source>
        <strain evidence="2 3">MZ1T</strain>
    </source>
</reference>
<sequence>MTMTRPSKALRYALAAAVAVVFTSNAAALDKNGNFESKQEQDAFIAVTLKKMASEINSQTPVQLDEETRAMSAIALQKTITFNMRLVNYAAFQVDLNHFVQTTKENLNHTVCSSNLNPCCLQRVPAPRAPAHDFSAA</sequence>
<accession>C4KAN3</accession>
<gene>
    <name evidence="2" type="ordered locus">Tmz1t_2860</name>
</gene>